<dbReference type="Gene3D" id="1.10.10.10">
    <property type="entry name" value="Winged helix-like DNA-binding domain superfamily/Winged helix DNA-binding domain"/>
    <property type="match status" value="1"/>
</dbReference>
<dbReference type="PANTHER" id="PTHR43252">
    <property type="entry name" value="TRANSCRIPTIONAL REGULATOR YQJI"/>
    <property type="match status" value="1"/>
</dbReference>
<dbReference type="Proteomes" id="UP000597444">
    <property type="component" value="Unassembled WGS sequence"/>
</dbReference>
<dbReference type="SUPFAM" id="SSF46785">
    <property type="entry name" value="Winged helix' DNA-binding domain"/>
    <property type="match status" value="1"/>
</dbReference>
<dbReference type="Pfam" id="PF03551">
    <property type="entry name" value="PadR"/>
    <property type="match status" value="1"/>
</dbReference>
<dbReference type="Pfam" id="PF10400">
    <property type="entry name" value="Vir_act_alpha_C"/>
    <property type="match status" value="1"/>
</dbReference>
<dbReference type="PANTHER" id="PTHR43252:SF6">
    <property type="entry name" value="NEGATIVE TRANSCRIPTION REGULATOR PADR"/>
    <property type="match status" value="1"/>
</dbReference>
<name>A0A8J3IC23_9CHLR</name>
<sequence>MSIEHTILGIISLVPCSGYDMKAEAERGSLSMLSALGFGSIYPRLKQLEEEGLVETQQVETEGRRKKIYELTADGWRELARWLEEPPGYPLPSRDDLLMKMLFWGTAGADRTALIEHLRARRDESLEVLDYLAEWQANETAFIDEYGLLVLTYIKTRLEAEISWIALATAQLEGPPELPLRDKQWLAVLQKARRSKALDQETHS</sequence>
<dbReference type="InterPro" id="IPR036390">
    <property type="entry name" value="WH_DNA-bd_sf"/>
</dbReference>
<reference evidence="3" key="1">
    <citation type="submission" date="2020-10" db="EMBL/GenBank/DDBJ databases">
        <title>Taxonomic study of unclassified bacteria belonging to the class Ktedonobacteria.</title>
        <authorList>
            <person name="Yabe S."/>
            <person name="Wang C.M."/>
            <person name="Zheng Y."/>
            <person name="Sakai Y."/>
            <person name="Cavaletti L."/>
            <person name="Monciardini P."/>
            <person name="Donadio S."/>
        </authorList>
    </citation>
    <scope>NUCLEOTIDE SEQUENCE</scope>
    <source>
        <strain evidence="3">ID150040</strain>
    </source>
</reference>
<gene>
    <name evidence="3" type="ORF">KSF_027020</name>
</gene>
<evidence type="ECO:0000313" key="4">
    <source>
        <dbReference type="Proteomes" id="UP000597444"/>
    </source>
</evidence>
<dbReference type="AlphaFoldDB" id="A0A8J3IC23"/>
<proteinExistence type="predicted"/>
<feature type="domain" description="Transcription regulator PadR C-terminal" evidence="2">
    <location>
        <begin position="94"/>
        <end position="173"/>
    </location>
</feature>
<comment type="caution">
    <text evidence="3">The sequence shown here is derived from an EMBL/GenBank/DDBJ whole genome shotgun (WGS) entry which is preliminary data.</text>
</comment>
<evidence type="ECO:0000259" key="1">
    <source>
        <dbReference type="Pfam" id="PF03551"/>
    </source>
</evidence>
<dbReference type="InterPro" id="IPR018309">
    <property type="entry name" value="Tscrpt_reg_PadR_C"/>
</dbReference>
<dbReference type="RefSeq" id="WP_220203474.1">
    <property type="nucleotide sequence ID" value="NZ_BNJK01000001.1"/>
</dbReference>
<dbReference type="InterPro" id="IPR036388">
    <property type="entry name" value="WH-like_DNA-bd_sf"/>
</dbReference>
<feature type="domain" description="Transcription regulator PadR N-terminal" evidence="1">
    <location>
        <begin position="7"/>
        <end position="80"/>
    </location>
</feature>
<protein>
    <submittedName>
        <fullName evidence="3">PadR family transcriptional regulator</fullName>
    </submittedName>
</protein>
<keyword evidence="4" id="KW-1185">Reference proteome</keyword>
<evidence type="ECO:0000259" key="2">
    <source>
        <dbReference type="Pfam" id="PF10400"/>
    </source>
</evidence>
<dbReference type="InterPro" id="IPR005149">
    <property type="entry name" value="Tscrpt_reg_PadR_N"/>
</dbReference>
<organism evidence="3 4">
    <name type="scientific">Reticulibacter mediterranei</name>
    <dbReference type="NCBI Taxonomy" id="2778369"/>
    <lineage>
        <taxon>Bacteria</taxon>
        <taxon>Bacillati</taxon>
        <taxon>Chloroflexota</taxon>
        <taxon>Ktedonobacteria</taxon>
        <taxon>Ktedonobacterales</taxon>
        <taxon>Reticulibacteraceae</taxon>
        <taxon>Reticulibacter</taxon>
    </lineage>
</organism>
<dbReference type="EMBL" id="BNJK01000001">
    <property type="protein sequence ID" value="GHO92654.1"/>
    <property type="molecule type" value="Genomic_DNA"/>
</dbReference>
<evidence type="ECO:0000313" key="3">
    <source>
        <dbReference type="EMBL" id="GHO92654.1"/>
    </source>
</evidence>
<accession>A0A8J3IC23</accession>